<dbReference type="Gene3D" id="2.60.40.2360">
    <property type="entry name" value="Intracellular proteinase inhibitor BsuPI"/>
    <property type="match status" value="1"/>
</dbReference>
<proteinExistence type="predicted"/>
<gene>
    <name evidence="2" type="ORF">ACFO5R_17895</name>
</gene>
<dbReference type="EMBL" id="JBHSFA010000009">
    <property type="protein sequence ID" value="MFC4543802.1"/>
    <property type="molecule type" value="Genomic_DNA"/>
</dbReference>
<keyword evidence="3" id="KW-1185">Reference proteome</keyword>
<dbReference type="InterPro" id="IPR020481">
    <property type="entry name" value="Intracell_prot_inh_BsuPI"/>
</dbReference>
<accession>A0ABD5PTR0</accession>
<organism evidence="2 3">
    <name type="scientific">Halosolutus amylolyticus</name>
    <dbReference type="NCBI Taxonomy" id="2932267"/>
    <lineage>
        <taxon>Archaea</taxon>
        <taxon>Methanobacteriati</taxon>
        <taxon>Methanobacteriota</taxon>
        <taxon>Stenosarchaea group</taxon>
        <taxon>Halobacteria</taxon>
        <taxon>Halobacteriales</taxon>
        <taxon>Natrialbaceae</taxon>
        <taxon>Halosolutus</taxon>
    </lineage>
</organism>
<evidence type="ECO:0000259" key="1">
    <source>
        <dbReference type="Pfam" id="PF12690"/>
    </source>
</evidence>
<comment type="caution">
    <text evidence="2">The sequence shown here is derived from an EMBL/GenBank/DDBJ whole genome shotgun (WGS) entry which is preliminary data.</text>
</comment>
<dbReference type="Pfam" id="PF12690">
    <property type="entry name" value="BsuPI"/>
    <property type="match status" value="1"/>
</dbReference>
<protein>
    <recommendedName>
        <fullName evidence="1">Intracellular proteinase inhibitor BsuPI domain-containing protein</fullName>
    </recommendedName>
</protein>
<evidence type="ECO:0000313" key="3">
    <source>
        <dbReference type="Proteomes" id="UP001595898"/>
    </source>
</evidence>
<dbReference type="InterPro" id="IPR038144">
    <property type="entry name" value="IPI"/>
</dbReference>
<name>A0ABD5PTR0_9EURY</name>
<dbReference type="AlphaFoldDB" id="A0ABD5PTR0"/>
<reference evidence="2 3" key="1">
    <citation type="journal article" date="2019" name="Int. J. Syst. Evol. Microbiol.">
        <title>The Global Catalogue of Microorganisms (GCM) 10K type strain sequencing project: providing services to taxonomists for standard genome sequencing and annotation.</title>
        <authorList>
            <consortium name="The Broad Institute Genomics Platform"/>
            <consortium name="The Broad Institute Genome Sequencing Center for Infectious Disease"/>
            <person name="Wu L."/>
            <person name="Ma J."/>
        </authorList>
    </citation>
    <scope>NUCLEOTIDE SEQUENCE [LARGE SCALE GENOMIC DNA]</scope>
    <source>
        <strain evidence="2 3">WLHS5</strain>
    </source>
</reference>
<dbReference type="Proteomes" id="UP001595898">
    <property type="component" value="Unassembled WGS sequence"/>
</dbReference>
<evidence type="ECO:0000313" key="2">
    <source>
        <dbReference type="EMBL" id="MFC4543802.1"/>
    </source>
</evidence>
<sequence length="114" mass="12319">MELEGDLDVQVPTDAGDGTVAFTFSVTNAGADPIELQFSDACKAEFVVRADGQEVWRFTDGRMFAQVLGSDRLAPDETATYDGEWSDPQPGSYTAVAELEAQNATCEARTEFTV</sequence>
<feature type="domain" description="Intracellular proteinase inhibitor BsuPI" evidence="1">
    <location>
        <begin position="9"/>
        <end position="103"/>
    </location>
</feature>
<dbReference type="RefSeq" id="WP_250138429.1">
    <property type="nucleotide sequence ID" value="NZ_JALIQP010000001.1"/>
</dbReference>